<reference evidence="2 3" key="1">
    <citation type="submission" date="2016-04" db="EMBL/GenBank/DDBJ databases">
        <title>Complete genome sequence of Thermococcus siculi type strain RG-20.</title>
        <authorList>
            <person name="Oger P.M."/>
        </authorList>
    </citation>
    <scope>NUCLEOTIDE SEQUENCE [LARGE SCALE GENOMIC DNA]</scope>
    <source>
        <strain evidence="2 3">RG-20</strain>
    </source>
</reference>
<evidence type="ECO:0000313" key="3">
    <source>
        <dbReference type="Proteomes" id="UP000250125"/>
    </source>
</evidence>
<dbReference type="KEGG" id="tsl:A3L11_10835"/>
<dbReference type="InterPro" id="IPR041628">
    <property type="entry name" value="ChlI/MoxR_AAA_lid"/>
</dbReference>
<dbReference type="Pfam" id="PF17863">
    <property type="entry name" value="AAA_lid_2"/>
    <property type="match status" value="1"/>
</dbReference>
<evidence type="ECO:0000313" key="2">
    <source>
        <dbReference type="EMBL" id="ASJ09702.1"/>
    </source>
</evidence>
<feature type="domain" description="ChlI/MoxR AAA lid" evidence="1">
    <location>
        <begin position="1"/>
        <end position="52"/>
    </location>
</feature>
<organism evidence="2 3">
    <name type="scientific">Thermococcus siculi</name>
    <dbReference type="NCBI Taxonomy" id="72803"/>
    <lineage>
        <taxon>Archaea</taxon>
        <taxon>Methanobacteriati</taxon>
        <taxon>Methanobacteriota</taxon>
        <taxon>Thermococci</taxon>
        <taxon>Thermococcales</taxon>
        <taxon>Thermococcaceae</taxon>
        <taxon>Thermococcus</taxon>
    </lineage>
</organism>
<gene>
    <name evidence="2" type="ORF">A3L11_10835</name>
</gene>
<dbReference type="AlphaFoldDB" id="A0A2Z2MMV0"/>
<dbReference type="Gene3D" id="1.10.8.80">
    <property type="entry name" value="Magnesium chelatase subunit I, C-Terminal domain"/>
    <property type="match status" value="1"/>
</dbReference>
<proteinExistence type="predicted"/>
<sequence length="66" mass="7184">MKVAKANALLDGRNFVLPDDVKAYAVDALAHRIVVKAEYSFEGVTGEEVVREALEKTPVPKGAEEK</sequence>
<name>A0A2Z2MMV0_9EURY</name>
<accession>A0A2Z2MMV0</accession>
<evidence type="ECO:0000259" key="1">
    <source>
        <dbReference type="Pfam" id="PF17863"/>
    </source>
</evidence>
<dbReference type="Proteomes" id="UP000250125">
    <property type="component" value="Chromosome"/>
</dbReference>
<dbReference type="EMBL" id="CP015103">
    <property type="protein sequence ID" value="ASJ09702.1"/>
    <property type="molecule type" value="Genomic_DNA"/>
</dbReference>
<protein>
    <recommendedName>
        <fullName evidence="1">ChlI/MoxR AAA lid domain-containing protein</fullName>
    </recommendedName>
</protein>
<keyword evidence="3" id="KW-1185">Reference proteome</keyword>